<protein>
    <submittedName>
        <fullName evidence="2">Uncharacterized protein</fullName>
    </submittedName>
</protein>
<organism evidence="2 3">
    <name type="scientific">Chondromyces crocatus</name>
    <dbReference type="NCBI Taxonomy" id="52"/>
    <lineage>
        <taxon>Bacteria</taxon>
        <taxon>Pseudomonadati</taxon>
        <taxon>Myxococcota</taxon>
        <taxon>Polyangia</taxon>
        <taxon>Polyangiales</taxon>
        <taxon>Polyangiaceae</taxon>
        <taxon>Chondromyces</taxon>
    </lineage>
</organism>
<dbReference type="KEGG" id="ccro:CMC5_080520"/>
<gene>
    <name evidence="2" type="ORF">CMC5_080520</name>
</gene>
<feature type="compositionally biased region" description="Gly residues" evidence="1">
    <location>
        <begin position="34"/>
        <end position="53"/>
    </location>
</feature>
<dbReference type="EMBL" id="CP012159">
    <property type="protein sequence ID" value="AKT43815.1"/>
    <property type="molecule type" value="Genomic_DNA"/>
</dbReference>
<evidence type="ECO:0000256" key="1">
    <source>
        <dbReference type="SAM" id="MobiDB-lite"/>
    </source>
</evidence>
<sequence>MSMRWMVSGSLVAVVAVVSVGCGDEGGPKNPAMTGGGTTTSTGSGGMGGGGGEGGGGVVGPGAACEDFCDHAAELGVCPTESTTCQAQCEAFREVAPWCSAATDAVYACGASAPASSFECENGTPSLLDEACTTERDANLECLFEGPSEGLPDMTADCETHCAAAADLPCAAPDCVQSCLASMADAAPCNGIQAALIRCYAQQPADSYECTQQTPHPGDACAAAAVLAFACQTQNMNVAPR</sequence>
<evidence type="ECO:0000313" key="2">
    <source>
        <dbReference type="EMBL" id="AKT43815.1"/>
    </source>
</evidence>
<dbReference type="Proteomes" id="UP000067626">
    <property type="component" value="Chromosome"/>
</dbReference>
<dbReference type="PROSITE" id="PS51257">
    <property type="entry name" value="PROKAR_LIPOPROTEIN"/>
    <property type="match status" value="1"/>
</dbReference>
<proteinExistence type="predicted"/>
<evidence type="ECO:0000313" key="3">
    <source>
        <dbReference type="Proteomes" id="UP000067626"/>
    </source>
</evidence>
<dbReference type="STRING" id="52.CMC5_080520"/>
<accession>A0A0K1ESA6</accession>
<keyword evidence="3" id="KW-1185">Reference proteome</keyword>
<dbReference type="AlphaFoldDB" id="A0A0K1ESA6"/>
<feature type="region of interest" description="Disordered" evidence="1">
    <location>
        <begin position="27"/>
        <end position="53"/>
    </location>
</feature>
<reference evidence="2 3" key="1">
    <citation type="submission" date="2015-07" db="EMBL/GenBank/DDBJ databases">
        <title>Genome analysis of myxobacterium Chondromyces crocatus Cm c5 reveals a high potential for natural compound synthesis and the genetic basis for the loss of fruiting body formation.</title>
        <authorList>
            <person name="Zaburannyi N."/>
            <person name="Bunk B."/>
            <person name="Maier J."/>
            <person name="Overmann J."/>
            <person name="Mueller R."/>
        </authorList>
    </citation>
    <scope>NUCLEOTIDE SEQUENCE [LARGE SCALE GENOMIC DNA]</scope>
    <source>
        <strain evidence="2 3">Cm c5</strain>
    </source>
</reference>
<name>A0A0K1ESA6_CHOCO</name>